<dbReference type="AlphaFoldDB" id="H9B962"/>
<reference evidence="2" key="1">
    <citation type="journal article" date="2012" name="BMC Genomics">
        <title>Characterisation of full-length cDNA sequences provides insights into the Eimeria tenella transcriptome.</title>
        <authorList>
            <person name="Amiruddin N."/>
            <person name="Lee X.W."/>
            <person name="Blake D.P."/>
            <person name="Suzuki Y."/>
            <person name="Tay Y.L."/>
            <person name="Lim L.S."/>
            <person name="Tomley F.M."/>
            <person name="Watanabe J."/>
            <person name="Sugimoto C."/>
            <person name="Wan K.L."/>
        </authorList>
    </citation>
    <scope>NUCLEOTIDE SEQUENCE</scope>
    <source>
        <strain evidence="2">Houghton</strain>
    </source>
</reference>
<sequence>MPGTCRSNHGLDSGLHPVFPVPSSMLGSADGCPTGAPYTHCSYCKQIHKDPHVQNLYPLRPDQHLQPHQLAGVNTSNGVGLGQPAGKPSEIFITAQDQEEH</sequence>
<name>H9B962_EIMTE</name>
<dbReference type="VEuPathDB" id="ToxoDB:ETH2_0908600"/>
<dbReference type="EMBL" id="JN987299">
    <property type="protein sequence ID" value="AET50522.1"/>
    <property type="molecule type" value="mRNA"/>
</dbReference>
<dbReference type="VEuPathDB" id="ToxoDB:ETH_00007065"/>
<evidence type="ECO:0000256" key="1">
    <source>
        <dbReference type="SAM" id="MobiDB-lite"/>
    </source>
</evidence>
<organism evidence="2">
    <name type="scientific">Eimeria tenella</name>
    <name type="common">Coccidian parasite</name>
    <dbReference type="NCBI Taxonomy" id="5802"/>
    <lineage>
        <taxon>Eukaryota</taxon>
        <taxon>Sar</taxon>
        <taxon>Alveolata</taxon>
        <taxon>Apicomplexa</taxon>
        <taxon>Conoidasida</taxon>
        <taxon>Coccidia</taxon>
        <taxon>Eucoccidiorida</taxon>
        <taxon>Eimeriorina</taxon>
        <taxon>Eimeriidae</taxon>
        <taxon>Eimeria</taxon>
    </lineage>
</organism>
<feature type="region of interest" description="Disordered" evidence="1">
    <location>
        <begin position="70"/>
        <end position="101"/>
    </location>
</feature>
<protein>
    <submittedName>
        <fullName evidence="2">Uncharacterized protein</fullName>
    </submittedName>
</protein>
<proteinExistence type="evidence at transcript level"/>
<accession>H9B962</accession>
<evidence type="ECO:0000313" key="2">
    <source>
        <dbReference type="EMBL" id="AET50522.1"/>
    </source>
</evidence>